<feature type="binding site" evidence="12">
    <location>
        <position position="78"/>
    </location>
    <ligand>
        <name>Zn(2+)</name>
        <dbReference type="ChEBI" id="CHEBI:29105"/>
    </ligand>
</feature>
<dbReference type="EMBL" id="JARJFB010000015">
    <property type="protein sequence ID" value="MEA0970399.1"/>
    <property type="molecule type" value="Genomic_DNA"/>
</dbReference>
<feature type="active site" description="Proton donor" evidence="12">
    <location>
        <position position="261"/>
    </location>
</feature>
<feature type="binding site" evidence="12">
    <location>
        <position position="238"/>
    </location>
    <ligand>
        <name>Zn(2+)</name>
        <dbReference type="ChEBI" id="CHEBI:29105"/>
    </ligand>
</feature>
<dbReference type="Pfam" id="PF03331">
    <property type="entry name" value="LpxC"/>
    <property type="match status" value="1"/>
</dbReference>
<evidence type="ECO:0000256" key="10">
    <source>
        <dbReference type="ARBA" id="ARBA00023098"/>
    </source>
</evidence>
<dbReference type="Gene3D" id="3.30.1700.10">
    <property type="entry name" value="lpxc deacetylase, domain 2"/>
    <property type="match status" value="1"/>
</dbReference>
<feature type="binding site" evidence="12">
    <location>
        <position position="234"/>
    </location>
    <ligand>
        <name>Zn(2+)</name>
        <dbReference type="ChEBI" id="CHEBI:29105"/>
    </ligand>
</feature>
<evidence type="ECO:0000313" key="14">
    <source>
        <dbReference type="Proteomes" id="UP001291687"/>
    </source>
</evidence>
<dbReference type="EC" id="3.5.1.108" evidence="4 12"/>
<dbReference type="InterPro" id="IPR020568">
    <property type="entry name" value="Ribosomal_Su5_D2-typ_SF"/>
</dbReference>
<organism evidence="13 14">
    <name type="scientific">Candidatus Megaera venefica</name>
    <dbReference type="NCBI Taxonomy" id="2055910"/>
    <lineage>
        <taxon>Bacteria</taxon>
        <taxon>Pseudomonadati</taxon>
        <taxon>Pseudomonadota</taxon>
        <taxon>Alphaproteobacteria</taxon>
        <taxon>Rickettsiales</taxon>
        <taxon>Rickettsiaceae</taxon>
        <taxon>Candidatus Megaera</taxon>
    </lineage>
</organism>
<protein>
    <recommendedName>
        <fullName evidence="4 12">UDP-3-O-acyl-N-acetylglucosamine deacetylase</fullName>
        <shortName evidence="12">UDP-3-O-acyl-GlcNAc deacetylase</shortName>
        <ecNumber evidence="4 12">3.5.1.108</ecNumber>
    </recommendedName>
    <alternativeName>
        <fullName evidence="12">UDP-3-O-[R-3-hydroxymyristoyl]-N-acetylglucosamine deacetylase</fullName>
    </alternativeName>
</protein>
<keyword evidence="10 12" id="KW-0443">Lipid metabolism</keyword>
<comment type="pathway">
    <text evidence="3 12">Glycolipid biosynthesis; lipid IV(A) biosynthesis; lipid IV(A) from (3R)-3-hydroxytetradecanoyl-[acyl-carrier-protein] and UDP-N-acetyl-alpha-D-glucosamine: step 2/6.</text>
</comment>
<proteinExistence type="inferred from homology"/>
<sequence length="286" mass="31349">MQTTIQNPISCYGIGVHSGKKTQVTLKPAKPGTGVVFVRTDVATLDNKIQASYCNVFDTTLSTSIKNNAGIQVSTIEHLMAAIWGCSISNIIIEIDGPEVPIMDGSSKPFVFMIECAGKKQQNAAMRFLKLIKEVRVTDNGSEIIAQPSTETYIDLTIDFASPVIGKQQHVFSSNVSFKDEIADSRTFGFVHELDYLQSKGLAKGASLDNAIGIDKDIILNHEGLRHKNEFVRHKLLDLLGDLFSAGGSFIGELNGYKTSHSINNQFLRKVFNDPTSYKWVDSSGN</sequence>
<evidence type="ECO:0000256" key="9">
    <source>
        <dbReference type="ARBA" id="ARBA00022833"/>
    </source>
</evidence>
<accession>A0ABU5NB58</accession>
<dbReference type="RefSeq" id="WP_322776302.1">
    <property type="nucleotide sequence ID" value="NZ_JARJFB010000015.1"/>
</dbReference>
<dbReference type="PANTHER" id="PTHR33694:SF1">
    <property type="entry name" value="UDP-3-O-ACYL-N-ACETYLGLUCOSAMINE DEACETYLASE 1, MITOCHONDRIAL-RELATED"/>
    <property type="match status" value="1"/>
</dbReference>
<keyword evidence="5 12" id="KW-0444">Lipid biosynthesis</keyword>
<keyword evidence="7 12" id="KW-0479">Metal-binding</keyword>
<evidence type="ECO:0000256" key="8">
    <source>
        <dbReference type="ARBA" id="ARBA00022801"/>
    </source>
</evidence>
<comment type="similarity">
    <text evidence="12">Belongs to the LpxC family.</text>
</comment>
<comment type="caution">
    <text evidence="13">The sequence shown here is derived from an EMBL/GenBank/DDBJ whole genome shotgun (WGS) entry which is preliminary data.</text>
</comment>
<evidence type="ECO:0000256" key="11">
    <source>
        <dbReference type="ARBA" id="ARBA00024535"/>
    </source>
</evidence>
<evidence type="ECO:0000256" key="3">
    <source>
        <dbReference type="ARBA" id="ARBA00005002"/>
    </source>
</evidence>
<evidence type="ECO:0000256" key="1">
    <source>
        <dbReference type="ARBA" id="ARBA00001947"/>
    </source>
</evidence>
<keyword evidence="9 12" id="KW-0862">Zinc</keyword>
<name>A0ABU5NB58_9RICK</name>
<evidence type="ECO:0000256" key="6">
    <source>
        <dbReference type="ARBA" id="ARBA00022556"/>
    </source>
</evidence>
<evidence type="ECO:0000256" key="4">
    <source>
        <dbReference type="ARBA" id="ARBA00012745"/>
    </source>
</evidence>
<dbReference type="PANTHER" id="PTHR33694">
    <property type="entry name" value="UDP-3-O-ACYL-N-ACETYLGLUCOSAMINE DEACETYLASE 1, MITOCHONDRIAL-RELATED"/>
    <property type="match status" value="1"/>
</dbReference>
<keyword evidence="8 12" id="KW-0378">Hydrolase</keyword>
<dbReference type="NCBIfam" id="TIGR00325">
    <property type="entry name" value="lpxC"/>
    <property type="match status" value="1"/>
</dbReference>
<reference evidence="13 14" key="1">
    <citation type="submission" date="2023-03" db="EMBL/GenBank/DDBJ databases">
        <title>Host association and intracellularity evolved multiple times independently in the Rickettsiales.</title>
        <authorList>
            <person name="Castelli M."/>
            <person name="Nardi T."/>
            <person name="Gammuto L."/>
            <person name="Bellinzona G."/>
            <person name="Sabaneyeva E."/>
            <person name="Potekhin A."/>
            <person name="Serra V."/>
            <person name="Petroni G."/>
            <person name="Sassera D."/>
        </authorList>
    </citation>
    <scope>NUCLEOTIDE SEQUENCE [LARGE SCALE GENOMIC DNA]</scope>
    <source>
        <strain evidence="13 14">Sr 2-6</strain>
    </source>
</reference>
<evidence type="ECO:0000256" key="7">
    <source>
        <dbReference type="ARBA" id="ARBA00022723"/>
    </source>
</evidence>
<gene>
    <name evidence="12" type="primary">lpxC</name>
    <name evidence="13" type="ORF">Megvenef_00359</name>
</gene>
<comment type="cofactor">
    <cofactor evidence="1 12">
        <name>Zn(2+)</name>
        <dbReference type="ChEBI" id="CHEBI:29105"/>
    </cofactor>
</comment>
<dbReference type="HAMAP" id="MF_00388">
    <property type="entry name" value="LpxC"/>
    <property type="match status" value="1"/>
</dbReference>
<dbReference type="InterPro" id="IPR011334">
    <property type="entry name" value="UDP-acyl_GlcNac_deAcase_C"/>
</dbReference>
<keyword evidence="6 12" id="KW-0441">Lipid A biosynthesis</keyword>
<dbReference type="InterPro" id="IPR015870">
    <property type="entry name" value="UDP-acyl_N-AcGlcN_deAcase_N"/>
</dbReference>
<evidence type="ECO:0000256" key="2">
    <source>
        <dbReference type="ARBA" id="ARBA00002923"/>
    </source>
</evidence>
<keyword evidence="14" id="KW-1185">Reference proteome</keyword>
<dbReference type="Proteomes" id="UP001291687">
    <property type="component" value="Unassembled WGS sequence"/>
</dbReference>
<comment type="catalytic activity">
    <reaction evidence="11 12">
        <text>a UDP-3-O-[(3R)-3-hydroxyacyl]-N-acetyl-alpha-D-glucosamine + H2O = a UDP-3-O-[(3R)-3-hydroxyacyl]-alpha-D-glucosamine + acetate</text>
        <dbReference type="Rhea" id="RHEA:67816"/>
        <dbReference type="ChEBI" id="CHEBI:15377"/>
        <dbReference type="ChEBI" id="CHEBI:30089"/>
        <dbReference type="ChEBI" id="CHEBI:137740"/>
        <dbReference type="ChEBI" id="CHEBI:173225"/>
        <dbReference type="EC" id="3.5.1.108"/>
    </reaction>
</comment>
<evidence type="ECO:0000313" key="13">
    <source>
        <dbReference type="EMBL" id="MEA0970399.1"/>
    </source>
</evidence>
<comment type="function">
    <text evidence="2 12">Catalyzes the hydrolysis of UDP-3-O-myristoyl-N-acetylglucosamine to form UDP-3-O-myristoylglucosamine and acetate, the committed step in lipid A biosynthesis.</text>
</comment>
<evidence type="ECO:0000256" key="12">
    <source>
        <dbReference type="HAMAP-Rule" id="MF_00388"/>
    </source>
</evidence>
<evidence type="ECO:0000256" key="5">
    <source>
        <dbReference type="ARBA" id="ARBA00022516"/>
    </source>
</evidence>
<dbReference type="Gene3D" id="3.30.230.20">
    <property type="entry name" value="lpxc deacetylase, domain 1"/>
    <property type="match status" value="1"/>
</dbReference>
<dbReference type="SUPFAM" id="SSF54211">
    <property type="entry name" value="Ribosomal protein S5 domain 2-like"/>
    <property type="match status" value="2"/>
</dbReference>
<dbReference type="InterPro" id="IPR004463">
    <property type="entry name" value="UDP-acyl_GlcNac_deAcase"/>
</dbReference>